<evidence type="ECO:0000256" key="1">
    <source>
        <dbReference type="SAM" id="MobiDB-lite"/>
    </source>
</evidence>
<dbReference type="EMBL" id="JACXAE010000072">
    <property type="protein sequence ID" value="MBD2774639.1"/>
    <property type="molecule type" value="Genomic_DNA"/>
</dbReference>
<feature type="compositionally biased region" description="Polar residues" evidence="1">
    <location>
        <begin position="50"/>
        <end position="59"/>
    </location>
</feature>
<gene>
    <name evidence="2" type="ORF">ICL16_21865</name>
</gene>
<reference evidence="2" key="1">
    <citation type="submission" date="2020-09" db="EMBL/GenBank/DDBJ databases">
        <title>Iningainema tapete sp. nov. (Scytonemataceae, Cyanobacteria) from greenhouses in central Florida (USA) produces two types of nodularin with biosynthetic potential for microcystin-LR and anabaenopeptins.</title>
        <authorList>
            <person name="Berthold D.E."/>
            <person name="Lefler F.W."/>
            <person name="Huang I.-S."/>
            <person name="Abdulla H."/>
            <person name="Zimba P.V."/>
            <person name="Laughinghouse H.D. IV."/>
        </authorList>
    </citation>
    <scope>NUCLEOTIDE SEQUENCE</scope>
    <source>
        <strain evidence="2">BLCCT55</strain>
    </source>
</reference>
<evidence type="ECO:0000313" key="2">
    <source>
        <dbReference type="EMBL" id="MBD2774639.1"/>
    </source>
</evidence>
<evidence type="ECO:0000313" key="3">
    <source>
        <dbReference type="Proteomes" id="UP000629098"/>
    </source>
</evidence>
<name>A0A8J6XFC4_9CYAN</name>
<accession>A0A8J6XFC4</accession>
<feature type="region of interest" description="Disordered" evidence="1">
    <location>
        <begin position="45"/>
        <end position="68"/>
    </location>
</feature>
<keyword evidence="3" id="KW-1185">Reference proteome</keyword>
<dbReference type="Proteomes" id="UP000629098">
    <property type="component" value="Unassembled WGS sequence"/>
</dbReference>
<dbReference type="RefSeq" id="WP_190831975.1">
    <property type="nucleotide sequence ID" value="NZ_CAWPPI010000072.1"/>
</dbReference>
<dbReference type="AlphaFoldDB" id="A0A8J6XFC4"/>
<comment type="caution">
    <text evidence="2">The sequence shown here is derived from an EMBL/GenBank/DDBJ whole genome shotgun (WGS) entry which is preliminary data.</text>
</comment>
<organism evidence="2 3">
    <name type="scientific">Iningainema tapete BLCC-T55</name>
    <dbReference type="NCBI Taxonomy" id="2748662"/>
    <lineage>
        <taxon>Bacteria</taxon>
        <taxon>Bacillati</taxon>
        <taxon>Cyanobacteriota</taxon>
        <taxon>Cyanophyceae</taxon>
        <taxon>Nostocales</taxon>
        <taxon>Scytonemataceae</taxon>
        <taxon>Iningainema tapete</taxon>
    </lineage>
</organism>
<proteinExistence type="predicted"/>
<sequence length="117" mass="13644">MTDKQVASITVEELKDLIATVVDARLSAMKTSLLQEIADLIENNAKREAPTTTGQSGSHVRTKLTEAEKQQRLKDLDEMFRRWDEEYDEEEQRETFEYLQKALDEDRLSNRPLFPQK</sequence>
<protein>
    <submittedName>
        <fullName evidence="2">Uncharacterized protein</fullName>
    </submittedName>
</protein>